<evidence type="ECO:0000259" key="2">
    <source>
        <dbReference type="PROSITE" id="PS51465"/>
    </source>
</evidence>
<dbReference type="Proteomes" id="UP000694415">
    <property type="component" value="Unplaced"/>
</dbReference>
<name>A0A8C6I072_MUSSI</name>
<feature type="signal peptide" evidence="1">
    <location>
        <begin position="1"/>
        <end position="23"/>
    </location>
</feature>
<dbReference type="Pfam" id="PF00050">
    <property type="entry name" value="Kazal_1"/>
    <property type="match status" value="1"/>
</dbReference>
<evidence type="ECO:0000313" key="3">
    <source>
        <dbReference type="Ensembl" id="ENSMSIP00000028555.1"/>
    </source>
</evidence>
<dbReference type="PROSITE" id="PS51465">
    <property type="entry name" value="KAZAL_2"/>
    <property type="match status" value="1"/>
</dbReference>
<proteinExistence type="predicted"/>
<reference evidence="3" key="2">
    <citation type="submission" date="2025-09" db="UniProtKB">
        <authorList>
            <consortium name="Ensembl"/>
        </authorList>
    </citation>
    <scope>IDENTIFICATION</scope>
</reference>
<dbReference type="Gene3D" id="3.30.60.30">
    <property type="match status" value="1"/>
</dbReference>
<keyword evidence="1" id="KW-0732">Signal</keyword>
<organism evidence="3 4">
    <name type="scientific">Mus spicilegus</name>
    <name type="common">Mound-building mouse</name>
    <dbReference type="NCBI Taxonomy" id="10103"/>
    <lineage>
        <taxon>Eukaryota</taxon>
        <taxon>Metazoa</taxon>
        <taxon>Chordata</taxon>
        <taxon>Craniata</taxon>
        <taxon>Vertebrata</taxon>
        <taxon>Euteleostomi</taxon>
        <taxon>Mammalia</taxon>
        <taxon>Eutheria</taxon>
        <taxon>Euarchontoglires</taxon>
        <taxon>Glires</taxon>
        <taxon>Rodentia</taxon>
        <taxon>Myomorpha</taxon>
        <taxon>Muroidea</taxon>
        <taxon>Muridae</taxon>
        <taxon>Murinae</taxon>
        <taxon>Mus</taxon>
        <taxon>Mus</taxon>
    </lineage>
</organism>
<dbReference type="PANTHER" id="PTHR21312:SF30">
    <property type="entry name" value="SERINE PROTEASE INHIBITOR KAZAL-TYPE 11-RELATED"/>
    <property type="match status" value="1"/>
</dbReference>
<dbReference type="SUPFAM" id="SSF100895">
    <property type="entry name" value="Kazal-type serine protease inhibitors"/>
    <property type="match status" value="1"/>
</dbReference>
<dbReference type="PANTHER" id="PTHR21312">
    <property type="entry name" value="SERINE PROTEASE INHIBITOR"/>
    <property type="match status" value="1"/>
</dbReference>
<dbReference type="GeneTree" id="ENSGT00940000164814"/>
<feature type="chain" id="PRO_5034223664" evidence="1">
    <location>
        <begin position="24"/>
        <end position="90"/>
    </location>
</feature>
<dbReference type="CDD" id="cd00104">
    <property type="entry name" value="KAZAL_FS"/>
    <property type="match status" value="1"/>
</dbReference>
<dbReference type="InterPro" id="IPR036058">
    <property type="entry name" value="Kazal_dom_sf"/>
</dbReference>
<dbReference type="AlphaFoldDB" id="A0A8C6I072"/>
<feature type="domain" description="Kazal-like" evidence="2">
    <location>
        <begin position="33"/>
        <end position="89"/>
    </location>
</feature>
<reference evidence="3" key="1">
    <citation type="submission" date="2025-08" db="UniProtKB">
        <authorList>
            <consortium name="Ensembl"/>
        </authorList>
    </citation>
    <scope>IDENTIFICATION</scope>
</reference>
<dbReference type="GO" id="GO:0005615">
    <property type="term" value="C:extracellular space"/>
    <property type="evidence" value="ECO:0007669"/>
    <property type="project" value="Ensembl"/>
</dbReference>
<evidence type="ECO:0000313" key="4">
    <source>
        <dbReference type="Proteomes" id="UP000694415"/>
    </source>
</evidence>
<sequence>MSPTWIKFLFILTLVLLPYSVFSVNIFAGPENVIKEPNCTTYKSKSECSNIAENPVCADDRNTYYNECYFCIEKVVEKLKYRYHGICIYK</sequence>
<dbReference type="GO" id="GO:1902093">
    <property type="term" value="P:positive regulation of flagellated sperm motility"/>
    <property type="evidence" value="ECO:0007669"/>
    <property type="project" value="Ensembl"/>
</dbReference>
<dbReference type="InterPro" id="IPR002350">
    <property type="entry name" value="Kazal_dom"/>
</dbReference>
<dbReference type="GO" id="GO:1902491">
    <property type="term" value="P:negative regulation of sperm capacitation"/>
    <property type="evidence" value="ECO:0007669"/>
    <property type="project" value="Ensembl"/>
</dbReference>
<dbReference type="SMART" id="SM00280">
    <property type="entry name" value="KAZAL"/>
    <property type="match status" value="1"/>
</dbReference>
<keyword evidence="4" id="KW-1185">Reference proteome</keyword>
<protein>
    <submittedName>
        <fullName evidence="3">Serine protease inhibitor, Kazal type-like</fullName>
    </submittedName>
</protein>
<accession>A0A8C6I072</accession>
<evidence type="ECO:0000256" key="1">
    <source>
        <dbReference type="SAM" id="SignalP"/>
    </source>
</evidence>
<dbReference type="Ensembl" id="ENSMSIT00000036001.1">
    <property type="protein sequence ID" value="ENSMSIP00000028555.1"/>
    <property type="gene ID" value="ENSMSIG00000024003.1"/>
</dbReference>